<dbReference type="GO" id="GO:0007165">
    <property type="term" value="P:signal transduction"/>
    <property type="evidence" value="ECO:0007669"/>
    <property type="project" value="UniProtKB-KW"/>
</dbReference>
<dbReference type="InterPro" id="IPR004117">
    <property type="entry name" value="7tm6_olfct_rcpt"/>
</dbReference>
<dbReference type="GO" id="GO:0016020">
    <property type="term" value="C:membrane"/>
    <property type="evidence" value="ECO:0007669"/>
    <property type="project" value="UniProtKB-SubCell"/>
</dbReference>
<comment type="subcellular location">
    <subcellularLocation>
        <location evidence="1">Membrane</location>
        <topology evidence="1">Multi-pass membrane protein</topology>
    </subcellularLocation>
</comment>
<evidence type="ECO:0000256" key="1">
    <source>
        <dbReference type="ARBA" id="ARBA00004141"/>
    </source>
</evidence>
<evidence type="ECO:0000256" key="5">
    <source>
        <dbReference type="ARBA" id="ARBA00022989"/>
    </source>
</evidence>
<evidence type="ECO:0000256" key="3">
    <source>
        <dbReference type="ARBA" id="ARBA00022692"/>
    </source>
</evidence>
<evidence type="ECO:0000256" key="4">
    <source>
        <dbReference type="ARBA" id="ARBA00022725"/>
    </source>
</evidence>
<dbReference type="GO" id="GO:0005549">
    <property type="term" value="F:odorant binding"/>
    <property type="evidence" value="ECO:0007669"/>
    <property type="project" value="InterPro"/>
</dbReference>
<evidence type="ECO:0000313" key="9">
    <source>
        <dbReference type="EMBL" id="KAJ8939007.1"/>
    </source>
</evidence>
<keyword evidence="7" id="KW-0675">Receptor</keyword>
<proteinExistence type="predicted"/>
<evidence type="ECO:0000256" key="8">
    <source>
        <dbReference type="ARBA" id="ARBA00023224"/>
    </source>
</evidence>
<keyword evidence="5" id="KW-1133">Transmembrane helix</keyword>
<accession>A0AAV8XKB5</accession>
<gene>
    <name evidence="9" type="ORF">NQ314_011257</name>
</gene>
<dbReference type="Pfam" id="PF02949">
    <property type="entry name" value="7tm_6"/>
    <property type="match status" value="1"/>
</dbReference>
<dbReference type="EMBL" id="JANEYF010003128">
    <property type="protein sequence ID" value="KAJ8939007.1"/>
    <property type="molecule type" value="Genomic_DNA"/>
</dbReference>
<dbReference type="Proteomes" id="UP001162156">
    <property type="component" value="Unassembled WGS sequence"/>
</dbReference>
<protein>
    <submittedName>
        <fullName evidence="9">Uncharacterized protein</fullName>
    </submittedName>
</protein>
<evidence type="ECO:0000256" key="2">
    <source>
        <dbReference type="ARBA" id="ARBA00022606"/>
    </source>
</evidence>
<keyword evidence="4" id="KW-0552">Olfaction</keyword>
<dbReference type="GO" id="GO:0004984">
    <property type="term" value="F:olfactory receptor activity"/>
    <property type="evidence" value="ECO:0007669"/>
    <property type="project" value="InterPro"/>
</dbReference>
<keyword evidence="8" id="KW-0807">Transducer</keyword>
<keyword evidence="10" id="KW-1185">Reference proteome</keyword>
<evidence type="ECO:0000256" key="6">
    <source>
        <dbReference type="ARBA" id="ARBA00023136"/>
    </source>
</evidence>
<sequence>MRTLTTANAVYASNWHKADARTMKDLAFVLSRCQKPIRFDSLPLGILDYPLFLMVRNSLLQDIFY</sequence>
<name>A0AAV8XKB5_9CUCU</name>
<keyword evidence="2" id="KW-0716">Sensory transduction</keyword>
<reference evidence="9" key="1">
    <citation type="journal article" date="2023" name="Insect Mol. Biol.">
        <title>Genome sequencing provides insights into the evolution of gene families encoding plant cell wall-degrading enzymes in longhorned beetles.</title>
        <authorList>
            <person name="Shin N.R."/>
            <person name="Okamura Y."/>
            <person name="Kirsch R."/>
            <person name="Pauchet Y."/>
        </authorList>
    </citation>
    <scope>NUCLEOTIDE SEQUENCE</scope>
    <source>
        <strain evidence="9">RBIC_L_NR</strain>
    </source>
</reference>
<keyword evidence="6" id="KW-0472">Membrane</keyword>
<evidence type="ECO:0000256" key="7">
    <source>
        <dbReference type="ARBA" id="ARBA00023170"/>
    </source>
</evidence>
<dbReference type="AlphaFoldDB" id="A0AAV8XKB5"/>
<organism evidence="9 10">
    <name type="scientific">Rhamnusium bicolor</name>
    <dbReference type="NCBI Taxonomy" id="1586634"/>
    <lineage>
        <taxon>Eukaryota</taxon>
        <taxon>Metazoa</taxon>
        <taxon>Ecdysozoa</taxon>
        <taxon>Arthropoda</taxon>
        <taxon>Hexapoda</taxon>
        <taxon>Insecta</taxon>
        <taxon>Pterygota</taxon>
        <taxon>Neoptera</taxon>
        <taxon>Endopterygota</taxon>
        <taxon>Coleoptera</taxon>
        <taxon>Polyphaga</taxon>
        <taxon>Cucujiformia</taxon>
        <taxon>Chrysomeloidea</taxon>
        <taxon>Cerambycidae</taxon>
        <taxon>Lepturinae</taxon>
        <taxon>Rhagiini</taxon>
        <taxon>Rhamnusium</taxon>
    </lineage>
</organism>
<comment type="caution">
    <text evidence="9">The sequence shown here is derived from an EMBL/GenBank/DDBJ whole genome shotgun (WGS) entry which is preliminary data.</text>
</comment>
<evidence type="ECO:0000313" key="10">
    <source>
        <dbReference type="Proteomes" id="UP001162156"/>
    </source>
</evidence>
<keyword evidence="3" id="KW-0812">Transmembrane</keyword>